<dbReference type="GeneID" id="36396629"/>
<proteinExistence type="predicted"/>
<dbReference type="PANTHER" id="PTHR16038">
    <property type="entry name" value="NOP SEVEN ASSOCIATED PROTEIN 1"/>
    <property type="match status" value="1"/>
</dbReference>
<dbReference type="Proteomes" id="UP000054928">
    <property type="component" value="Unassembled WGS sequence"/>
</dbReference>
<organism evidence="1 2">
    <name type="scientific">Plasmopara halstedii</name>
    <name type="common">Downy mildew of sunflower</name>
    <dbReference type="NCBI Taxonomy" id="4781"/>
    <lineage>
        <taxon>Eukaryota</taxon>
        <taxon>Sar</taxon>
        <taxon>Stramenopiles</taxon>
        <taxon>Oomycota</taxon>
        <taxon>Peronosporomycetes</taxon>
        <taxon>Peronosporales</taxon>
        <taxon>Peronosporaceae</taxon>
        <taxon>Plasmopara</taxon>
    </lineage>
</organism>
<protein>
    <submittedName>
        <fullName evidence="1">Uncharacterized conserved protein</fullName>
    </submittedName>
</protein>
<dbReference type="GO" id="GO:0042273">
    <property type="term" value="P:ribosomal large subunit biogenesis"/>
    <property type="evidence" value="ECO:0007669"/>
    <property type="project" value="InterPro"/>
</dbReference>
<sequence length="208" mass="24200">MSSNVLIADETSLLKSIELEKNEQCIISCPDHPQAQSRGIQRFCWCADEIKTVDSQRNVVLARADCVVESYEASHSNNPSNTGNLVWSWPAPDNTQRMARLERDNPLSFYVDGGIHVMHLEPEVQSCIGVGGKEHDLNLWSLKTQQVLFKDKNVSHDKLDMRVHVWIKHLRFFIFWYKQWPPRYRRKRLRSNSKLRLEHKAETCATAR</sequence>
<evidence type="ECO:0000313" key="2">
    <source>
        <dbReference type="Proteomes" id="UP000054928"/>
    </source>
</evidence>
<dbReference type="OrthoDB" id="18388at2759"/>
<dbReference type="RefSeq" id="XP_024581634.1">
    <property type="nucleotide sequence ID" value="XM_024715991.1"/>
</dbReference>
<dbReference type="InterPro" id="IPR037379">
    <property type="entry name" value="WDR74/Nsa1"/>
</dbReference>
<name>A0A0P1AVU3_PLAHL</name>
<evidence type="ECO:0000313" key="1">
    <source>
        <dbReference type="EMBL" id="CEG45265.1"/>
    </source>
</evidence>
<dbReference type="EMBL" id="CCYD01001551">
    <property type="protein sequence ID" value="CEG45265.1"/>
    <property type="molecule type" value="Genomic_DNA"/>
</dbReference>
<accession>A0A0P1AVU3</accession>
<dbReference type="STRING" id="4781.A0A0P1AVU3"/>
<dbReference type="PANTHER" id="PTHR16038:SF4">
    <property type="entry name" value="WD REPEAT-CONTAINING PROTEIN 74"/>
    <property type="match status" value="1"/>
</dbReference>
<reference evidence="2" key="1">
    <citation type="submission" date="2014-09" db="EMBL/GenBank/DDBJ databases">
        <authorList>
            <person name="Sharma Rahul"/>
            <person name="Thines Marco"/>
        </authorList>
    </citation>
    <scope>NUCLEOTIDE SEQUENCE [LARGE SCALE GENOMIC DNA]</scope>
</reference>
<dbReference type="GO" id="GO:0005730">
    <property type="term" value="C:nucleolus"/>
    <property type="evidence" value="ECO:0007669"/>
    <property type="project" value="InterPro"/>
</dbReference>
<dbReference type="GO" id="GO:0030687">
    <property type="term" value="C:preribosome, large subunit precursor"/>
    <property type="evidence" value="ECO:0007669"/>
    <property type="project" value="TreeGrafter"/>
</dbReference>
<dbReference type="AlphaFoldDB" id="A0A0P1AVU3"/>
<keyword evidence="2" id="KW-1185">Reference proteome</keyword>